<keyword evidence="2" id="KW-0238">DNA-binding</keyword>
<name>A0A1G9IP07_9FIRM</name>
<dbReference type="GO" id="GO:0000156">
    <property type="term" value="F:phosphorelay response regulator activity"/>
    <property type="evidence" value="ECO:0007669"/>
    <property type="project" value="InterPro"/>
</dbReference>
<accession>A0A1G9IP07</accession>
<dbReference type="GO" id="GO:0003677">
    <property type="term" value="F:DNA binding"/>
    <property type="evidence" value="ECO:0007669"/>
    <property type="project" value="UniProtKB-KW"/>
</dbReference>
<dbReference type="PROSITE" id="PS50930">
    <property type="entry name" value="HTH_LYTTR"/>
    <property type="match status" value="1"/>
</dbReference>
<dbReference type="Gene3D" id="2.40.50.1020">
    <property type="entry name" value="LytTr DNA-binding domain"/>
    <property type="match status" value="1"/>
</dbReference>
<dbReference type="AlphaFoldDB" id="A0A1G9IP07"/>
<protein>
    <submittedName>
        <fullName evidence="2">LytTr DNA-binding domain-containing protein</fullName>
    </submittedName>
</protein>
<keyword evidence="3" id="KW-1185">Reference proteome</keyword>
<dbReference type="RefSeq" id="WP_092722203.1">
    <property type="nucleotide sequence ID" value="NZ_FNGW01000001.1"/>
</dbReference>
<gene>
    <name evidence="2" type="ORF">SAMN04515677_101326</name>
</gene>
<dbReference type="InterPro" id="IPR007492">
    <property type="entry name" value="LytTR_DNA-bd_dom"/>
</dbReference>
<sequence>MKIRIEVDDKIEENEITIRCSELDDEVQKIQKALTHILSQKIQMTFYKDNTEYYITIDEILFFETEENCISAHTTKDVYQVKYKLYELEEILPSYFTRISKSTILNINHIYSITRNLTASSIVEFQHTHKTVYVSRHYYKPLKNKLLEKRR</sequence>
<dbReference type="PANTHER" id="PTHR37299">
    <property type="entry name" value="TRANSCRIPTIONAL REGULATOR-RELATED"/>
    <property type="match status" value="1"/>
</dbReference>
<dbReference type="EMBL" id="FNGW01000001">
    <property type="protein sequence ID" value="SDL27008.1"/>
    <property type="molecule type" value="Genomic_DNA"/>
</dbReference>
<dbReference type="STRING" id="1121325.SAMN04515677_101326"/>
<dbReference type="SMART" id="SM00850">
    <property type="entry name" value="LytTR"/>
    <property type="match status" value="1"/>
</dbReference>
<feature type="domain" description="HTH LytTR-type" evidence="1">
    <location>
        <begin position="44"/>
        <end position="148"/>
    </location>
</feature>
<evidence type="ECO:0000313" key="2">
    <source>
        <dbReference type="EMBL" id="SDL27008.1"/>
    </source>
</evidence>
<proteinExistence type="predicted"/>
<dbReference type="InterPro" id="IPR046947">
    <property type="entry name" value="LytR-like"/>
</dbReference>
<dbReference type="Proteomes" id="UP000199068">
    <property type="component" value="Unassembled WGS sequence"/>
</dbReference>
<dbReference type="Pfam" id="PF04397">
    <property type="entry name" value="LytTR"/>
    <property type="match status" value="1"/>
</dbReference>
<organism evidence="2 3">
    <name type="scientific">Romboutsia lituseburensis DSM 797</name>
    <dbReference type="NCBI Taxonomy" id="1121325"/>
    <lineage>
        <taxon>Bacteria</taxon>
        <taxon>Bacillati</taxon>
        <taxon>Bacillota</taxon>
        <taxon>Clostridia</taxon>
        <taxon>Peptostreptococcales</taxon>
        <taxon>Peptostreptococcaceae</taxon>
        <taxon>Romboutsia</taxon>
    </lineage>
</organism>
<reference evidence="2 3" key="1">
    <citation type="submission" date="2016-10" db="EMBL/GenBank/DDBJ databases">
        <authorList>
            <person name="de Groot N.N."/>
        </authorList>
    </citation>
    <scope>NUCLEOTIDE SEQUENCE [LARGE SCALE GENOMIC DNA]</scope>
    <source>
        <strain evidence="2 3">DSM 797</strain>
    </source>
</reference>
<evidence type="ECO:0000259" key="1">
    <source>
        <dbReference type="PROSITE" id="PS50930"/>
    </source>
</evidence>
<dbReference type="PANTHER" id="PTHR37299:SF4">
    <property type="entry name" value="TRANSCRIPTIONAL REGULATOR"/>
    <property type="match status" value="1"/>
</dbReference>
<evidence type="ECO:0000313" key="3">
    <source>
        <dbReference type="Proteomes" id="UP000199068"/>
    </source>
</evidence>